<accession>A0A0G3EEW3</accession>
<name>A0A0G3EEW3_9BACT</name>
<reference evidence="4 5" key="2">
    <citation type="journal article" date="2016" name="ISME J.">
        <title>Characterization of the first cultured representative of Verrucomicrobia subdivision 5 indicates the proposal of a novel phylum.</title>
        <authorList>
            <person name="Spring S."/>
            <person name="Bunk B."/>
            <person name="Sproer C."/>
            <person name="Schumann P."/>
            <person name="Rohde M."/>
            <person name="Tindall B.J."/>
            <person name="Klenk H.P."/>
        </authorList>
    </citation>
    <scope>NUCLEOTIDE SEQUENCE [LARGE SCALE GENOMIC DNA]</scope>
    <source>
        <strain evidence="4 5">L21-Fru-AB</strain>
    </source>
</reference>
<dbReference type="EMBL" id="CP010904">
    <property type="protein sequence ID" value="AKJ63947.1"/>
    <property type="molecule type" value="Genomic_DNA"/>
</dbReference>
<dbReference type="Proteomes" id="UP000035268">
    <property type="component" value="Chromosome"/>
</dbReference>
<dbReference type="Gene3D" id="1.10.4080.10">
    <property type="entry name" value="ADP-ribosylation/Crystallin J1"/>
    <property type="match status" value="1"/>
</dbReference>
<dbReference type="InterPro" id="IPR050792">
    <property type="entry name" value="ADP-ribosylglycohydrolase"/>
</dbReference>
<dbReference type="GO" id="GO:0046872">
    <property type="term" value="F:metal ion binding"/>
    <property type="evidence" value="ECO:0007669"/>
    <property type="project" value="UniProtKB-KW"/>
</dbReference>
<dbReference type="InterPro" id="IPR036705">
    <property type="entry name" value="Ribosyl_crysJ1_sf"/>
</dbReference>
<dbReference type="PANTHER" id="PTHR16222:SF24">
    <property type="entry name" value="ADP-RIBOSYLHYDROLASE ARH3"/>
    <property type="match status" value="1"/>
</dbReference>
<dbReference type="EC" id="3.2.2.24" evidence="4"/>
<dbReference type="GO" id="GO:0047407">
    <property type="term" value="F:ADP-ribosyl-[dinitrogen reductase] hydrolase activity"/>
    <property type="evidence" value="ECO:0007669"/>
    <property type="project" value="UniProtKB-EC"/>
</dbReference>
<dbReference type="SUPFAM" id="SSF101478">
    <property type="entry name" value="ADP-ribosylglycohydrolase"/>
    <property type="match status" value="1"/>
</dbReference>
<keyword evidence="3" id="KW-0479">Metal-binding</keyword>
<dbReference type="Pfam" id="PF03747">
    <property type="entry name" value="ADP_ribosyl_GH"/>
    <property type="match status" value="1"/>
</dbReference>
<dbReference type="STRING" id="1307763.L21SP4_00678"/>
<keyword evidence="4" id="KW-0326">Glycosidase</keyword>
<feature type="binding site" evidence="3">
    <location>
        <position position="57"/>
    </location>
    <ligand>
        <name>Mg(2+)</name>
        <dbReference type="ChEBI" id="CHEBI:18420"/>
        <label>1</label>
    </ligand>
</feature>
<dbReference type="AlphaFoldDB" id="A0A0G3EEW3"/>
<keyword evidence="2 4" id="KW-0378">Hydrolase</keyword>
<evidence type="ECO:0000256" key="2">
    <source>
        <dbReference type="ARBA" id="ARBA00022801"/>
    </source>
</evidence>
<keyword evidence="5" id="KW-1185">Reference proteome</keyword>
<evidence type="ECO:0000313" key="4">
    <source>
        <dbReference type="EMBL" id="AKJ63947.1"/>
    </source>
</evidence>
<gene>
    <name evidence="4" type="primary">draG</name>
    <name evidence="4" type="ORF">L21SP4_00678</name>
</gene>
<sequence>MKIDRAQGCLLGQLAGDALGSLVEFQSPEEIRRSYPDGVRELADGGTWNTIAGQPTDDSEMALLLARMLVKTGSYDSGATVKKYLTVCQVGTREFKNSLDYCCLNMLGGQPND</sequence>
<evidence type="ECO:0000256" key="3">
    <source>
        <dbReference type="PIRSR" id="PIRSR605502-1"/>
    </source>
</evidence>
<proteinExistence type="inferred from homology"/>
<organism evidence="4 5">
    <name type="scientific">Kiritimatiella glycovorans</name>
    <dbReference type="NCBI Taxonomy" id="1307763"/>
    <lineage>
        <taxon>Bacteria</taxon>
        <taxon>Pseudomonadati</taxon>
        <taxon>Kiritimatiellota</taxon>
        <taxon>Kiritimatiellia</taxon>
        <taxon>Kiritimatiellales</taxon>
        <taxon>Kiritimatiellaceae</taxon>
        <taxon>Kiritimatiella</taxon>
    </lineage>
</organism>
<dbReference type="InterPro" id="IPR005502">
    <property type="entry name" value="Ribosyl_crysJ1"/>
</dbReference>
<reference evidence="5" key="1">
    <citation type="submission" date="2015-02" db="EMBL/GenBank/DDBJ databases">
        <title>Description and complete genome sequence of the first cultured representative of the subdivision 5 of the Verrucomicrobia phylum.</title>
        <authorList>
            <person name="Spring S."/>
            <person name="Bunk B."/>
            <person name="Sproer C."/>
            <person name="Klenk H.-P."/>
        </authorList>
    </citation>
    <scope>NUCLEOTIDE SEQUENCE [LARGE SCALE GENOMIC DNA]</scope>
    <source>
        <strain evidence="5">L21-Fru-AB</strain>
    </source>
</reference>
<evidence type="ECO:0000256" key="1">
    <source>
        <dbReference type="ARBA" id="ARBA00010702"/>
    </source>
</evidence>
<evidence type="ECO:0000313" key="5">
    <source>
        <dbReference type="Proteomes" id="UP000035268"/>
    </source>
</evidence>
<comment type="cofactor">
    <cofactor evidence="3">
        <name>Mg(2+)</name>
        <dbReference type="ChEBI" id="CHEBI:18420"/>
    </cofactor>
    <text evidence="3">Binds 2 magnesium ions per subunit.</text>
</comment>
<dbReference type="PANTHER" id="PTHR16222">
    <property type="entry name" value="ADP-RIBOSYLGLYCOHYDROLASE"/>
    <property type="match status" value="1"/>
</dbReference>
<comment type="similarity">
    <text evidence="1">Belongs to the ADP-ribosylglycohydrolase family.</text>
</comment>
<dbReference type="KEGG" id="vbl:L21SP4_00678"/>
<keyword evidence="3" id="KW-0460">Magnesium</keyword>
<feature type="binding site" evidence="3">
    <location>
        <position position="56"/>
    </location>
    <ligand>
        <name>Mg(2+)</name>
        <dbReference type="ChEBI" id="CHEBI:18420"/>
        <label>1</label>
    </ligand>
</feature>
<protein>
    <submittedName>
        <fullName evidence="4">ADP-ribosyl-[dinitrogen reductase] glycohydrolase</fullName>
        <ecNumber evidence="4">3.2.2.24</ecNumber>
    </submittedName>
</protein>
<dbReference type="PATRIC" id="fig|1609981.3.peg.708"/>
<feature type="binding site" evidence="3">
    <location>
        <position position="58"/>
    </location>
    <ligand>
        <name>Mg(2+)</name>
        <dbReference type="ChEBI" id="CHEBI:18420"/>
        <label>1</label>
    </ligand>
</feature>